<dbReference type="NCBIfam" id="TIGR00254">
    <property type="entry name" value="GGDEF"/>
    <property type="match status" value="1"/>
</dbReference>
<comment type="function">
    <text evidence="2">May play the central regulatory role in sporulation. It may be an element of the effector pathway responsible for the activation of sporulation genes in response to nutritional stress. Spo0A may act in concert with spo0H (a sigma factor) to control the expression of some genes that are critical to the sporulation process.</text>
</comment>
<dbReference type="Pfam" id="PF00072">
    <property type="entry name" value="Response_reg"/>
    <property type="match status" value="1"/>
</dbReference>
<dbReference type="InterPro" id="IPR001789">
    <property type="entry name" value="Sig_transdc_resp-reg_receiver"/>
</dbReference>
<dbReference type="PROSITE" id="PS50887">
    <property type="entry name" value="GGDEF"/>
    <property type="match status" value="1"/>
</dbReference>
<dbReference type="CDD" id="cd01949">
    <property type="entry name" value="GGDEF"/>
    <property type="match status" value="1"/>
</dbReference>
<dbReference type="SUPFAM" id="SSF55073">
    <property type="entry name" value="Nucleotide cyclase"/>
    <property type="match status" value="1"/>
</dbReference>
<organism evidence="6 7">
    <name type="scientific">Waltera acetigignens</name>
    <dbReference type="NCBI Taxonomy" id="2981769"/>
    <lineage>
        <taxon>Bacteria</taxon>
        <taxon>Bacillati</taxon>
        <taxon>Bacillota</taxon>
        <taxon>Clostridia</taxon>
        <taxon>Lachnospirales</taxon>
        <taxon>Lachnospiraceae</taxon>
        <taxon>Waltera</taxon>
    </lineage>
</organism>
<dbReference type="Proteomes" id="UP001197795">
    <property type="component" value="Unassembled WGS sequence"/>
</dbReference>
<feature type="domain" description="GGDEF" evidence="5">
    <location>
        <begin position="174"/>
        <end position="306"/>
    </location>
</feature>
<dbReference type="Gene3D" id="3.30.70.270">
    <property type="match status" value="1"/>
</dbReference>
<comment type="caution">
    <text evidence="6">The sequence shown here is derived from an EMBL/GenBank/DDBJ whole genome shotgun (WGS) entry which is preliminary data.</text>
</comment>
<dbReference type="CDD" id="cd17574">
    <property type="entry name" value="REC_OmpR"/>
    <property type="match status" value="1"/>
</dbReference>
<evidence type="ECO:0000256" key="2">
    <source>
        <dbReference type="ARBA" id="ARBA00024867"/>
    </source>
</evidence>
<dbReference type="SMART" id="SM00267">
    <property type="entry name" value="GGDEF"/>
    <property type="match status" value="1"/>
</dbReference>
<evidence type="ECO:0000256" key="3">
    <source>
        <dbReference type="PROSITE-ProRule" id="PRU00169"/>
    </source>
</evidence>
<dbReference type="EMBL" id="JAJEPV010000037">
    <property type="protein sequence ID" value="MCC2120603.1"/>
    <property type="molecule type" value="Genomic_DNA"/>
</dbReference>
<dbReference type="InterPro" id="IPR011006">
    <property type="entry name" value="CheY-like_superfamily"/>
</dbReference>
<dbReference type="GO" id="GO:0000160">
    <property type="term" value="P:phosphorelay signal transduction system"/>
    <property type="evidence" value="ECO:0007669"/>
    <property type="project" value="InterPro"/>
</dbReference>
<dbReference type="AlphaFoldDB" id="A0AAE3A553"/>
<dbReference type="GO" id="GO:0043709">
    <property type="term" value="P:cell adhesion involved in single-species biofilm formation"/>
    <property type="evidence" value="ECO:0007669"/>
    <property type="project" value="TreeGrafter"/>
</dbReference>
<dbReference type="GO" id="GO:0052621">
    <property type="term" value="F:diguanylate cyclase activity"/>
    <property type="evidence" value="ECO:0007669"/>
    <property type="project" value="TreeGrafter"/>
</dbReference>
<dbReference type="SUPFAM" id="SSF52172">
    <property type="entry name" value="CheY-like"/>
    <property type="match status" value="1"/>
</dbReference>
<keyword evidence="6" id="KW-0808">Transferase</keyword>
<dbReference type="InterPro" id="IPR050469">
    <property type="entry name" value="Diguanylate_Cyclase"/>
</dbReference>
<evidence type="ECO:0000313" key="6">
    <source>
        <dbReference type="EMBL" id="MCC2120603.1"/>
    </source>
</evidence>
<dbReference type="RefSeq" id="WP_227733666.1">
    <property type="nucleotide sequence ID" value="NZ_JAJEPV010000037.1"/>
</dbReference>
<dbReference type="Pfam" id="PF00990">
    <property type="entry name" value="GGDEF"/>
    <property type="match status" value="1"/>
</dbReference>
<dbReference type="PANTHER" id="PTHR45138">
    <property type="entry name" value="REGULATORY COMPONENTS OF SENSORY TRANSDUCTION SYSTEM"/>
    <property type="match status" value="1"/>
</dbReference>
<proteinExistence type="predicted"/>
<accession>A0AAE3A553</accession>
<dbReference type="PROSITE" id="PS50110">
    <property type="entry name" value="RESPONSE_REGULATORY"/>
    <property type="match status" value="1"/>
</dbReference>
<dbReference type="GO" id="GO:1902201">
    <property type="term" value="P:negative regulation of bacterial-type flagellum-dependent cell motility"/>
    <property type="evidence" value="ECO:0007669"/>
    <property type="project" value="TreeGrafter"/>
</dbReference>
<keyword evidence="6" id="KW-0548">Nucleotidyltransferase</keyword>
<dbReference type="SMART" id="SM00448">
    <property type="entry name" value="REC"/>
    <property type="match status" value="1"/>
</dbReference>
<dbReference type="PANTHER" id="PTHR45138:SF9">
    <property type="entry name" value="DIGUANYLATE CYCLASE DGCM-RELATED"/>
    <property type="match status" value="1"/>
</dbReference>
<dbReference type="InterPro" id="IPR043128">
    <property type="entry name" value="Rev_trsase/Diguanyl_cyclase"/>
</dbReference>
<dbReference type="InterPro" id="IPR000160">
    <property type="entry name" value="GGDEF_dom"/>
</dbReference>
<keyword evidence="7" id="KW-1185">Reference proteome</keyword>
<evidence type="ECO:0000256" key="1">
    <source>
        <dbReference type="ARBA" id="ARBA00018672"/>
    </source>
</evidence>
<feature type="domain" description="Response regulatory" evidence="4">
    <location>
        <begin position="9"/>
        <end position="126"/>
    </location>
</feature>
<sequence>MSSLQKKETLLIVDDSKFQRVVIRQSLGEHFNFAEAVSGEECFTIMEKESDAIDLVLLDLVMPGIDGFEVLRRRQNMEGFKDTPVIVLTNTESVSSQSEAFALGADEFIIKPVDTRIALTRINNTLGVKRRLQNSRDEQKAWKTKSQIDEMTSLFNKMTVEKLITKTLTEHENGLHALMVIDIDNFKSVNDVYGHTMGDHVISVIAGVISSQFRSTDYVGRMGGDEFAVLMGDIPSKEIALIKAENLVNLVKYKENLSIPENISISVGIAFSDPEDHCYYDLSAKADQALYVSKKSGKGRYSVYGEENHEQSRKQLAIVWSGSRNVTSMIEFALPDSVQLKQVDSVEMIRECMEEAAEEGILALVVDVSEEEDQGQARWQELRKVQTEQTFPTIAICREGNLKQMKNALETEVIQDLLLAPLEANALKRRVKIWMQNCKLR</sequence>
<keyword evidence="3" id="KW-0597">Phosphoprotein</keyword>
<reference evidence="6 7" key="1">
    <citation type="submission" date="2021-10" db="EMBL/GenBank/DDBJ databases">
        <title>Anaerobic single-cell dispensing facilitates the cultivation of human gut bacteria.</title>
        <authorList>
            <person name="Afrizal A."/>
        </authorList>
    </citation>
    <scope>NUCLEOTIDE SEQUENCE [LARGE SCALE GENOMIC DNA]</scope>
    <source>
        <strain evidence="6 7">CLA-AA-H273</strain>
    </source>
</reference>
<protein>
    <recommendedName>
        <fullName evidence="1">Stage 0 sporulation protein A homolog</fullName>
    </recommendedName>
</protein>
<feature type="modified residue" description="4-aspartylphosphate" evidence="3">
    <location>
        <position position="59"/>
    </location>
</feature>
<name>A0AAE3A553_9FIRM</name>
<dbReference type="InterPro" id="IPR029787">
    <property type="entry name" value="Nucleotide_cyclase"/>
</dbReference>
<dbReference type="Gene3D" id="3.40.50.2300">
    <property type="match status" value="1"/>
</dbReference>
<evidence type="ECO:0000259" key="4">
    <source>
        <dbReference type="PROSITE" id="PS50110"/>
    </source>
</evidence>
<evidence type="ECO:0000313" key="7">
    <source>
        <dbReference type="Proteomes" id="UP001197795"/>
    </source>
</evidence>
<dbReference type="GO" id="GO:0005886">
    <property type="term" value="C:plasma membrane"/>
    <property type="evidence" value="ECO:0007669"/>
    <property type="project" value="TreeGrafter"/>
</dbReference>
<evidence type="ECO:0000259" key="5">
    <source>
        <dbReference type="PROSITE" id="PS50887"/>
    </source>
</evidence>
<gene>
    <name evidence="6" type="ORF">LKD75_13570</name>
</gene>